<reference evidence="6 7" key="1">
    <citation type="submission" date="2020-08" db="EMBL/GenBank/DDBJ databases">
        <title>Cohnella phylogeny.</title>
        <authorList>
            <person name="Dunlap C."/>
        </authorList>
    </citation>
    <scope>NUCLEOTIDE SEQUENCE [LARGE SCALE GENOMIC DNA]</scope>
    <source>
        <strain evidence="6 7">DSM 25239</strain>
    </source>
</reference>
<evidence type="ECO:0000259" key="5">
    <source>
        <dbReference type="PROSITE" id="PS50977"/>
    </source>
</evidence>
<feature type="domain" description="HTH tetR-type" evidence="5">
    <location>
        <begin position="6"/>
        <end position="66"/>
    </location>
</feature>
<dbReference type="Gene3D" id="1.10.357.10">
    <property type="entry name" value="Tetracycline Repressor, domain 2"/>
    <property type="match status" value="1"/>
</dbReference>
<organism evidence="6 7">
    <name type="scientific">Cohnella xylanilytica</name>
    <dbReference type="NCBI Taxonomy" id="557555"/>
    <lineage>
        <taxon>Bacteria</taxon>
        <taxon>Bacillati</taxon>
        <taxon>Bacillota</taxon>
        <taxon>Bacilli</taxon>
        <taxon>Bacillales</taxon>
        <taxon>Paenibacillaceae</taxon>
        <taxon>Cohnella</taxon>
    </lineage>
</organism>
<dbReference type="EMBL" id="JACJVR010000106">
    <property type="protein sequence ID" value="MBB6694880.1"/>
    <property type="molecule type" value="Genomic_DNA"/>
</dbReference>
<keyword evidence="7" id="KW-1185">Reference proteome</keyword>
<dbReference type="AlphaFoldDB" id="A0A841UAC8"/>
<accession>A0A841UAC8</accession>
<dbReference type="PRINTS" id="PR00455">
    <property type="entry name" value="HTHTETR"/>
</dbReference>
<dbReference type="Proteomes" id="UP000553776">
    <property type="component" value="Unassembled WGS sequence"/>
</dbReference>
<dbReference type="PANTHER" id="PTHR30055:SF234">
    <property type="entry name" value="HTH-TYPE TRANSCRIPTIONAL REGULATOR BETI"/>
    <property type="match status" value="1"/>
</dbReference>
<keyword evidence="1" id="KW-0805">Transcription regulation</keyword>
<keyword evidence="2 4" id="KW-0238">DNA-binding</keyword>
<evidence type="ECO:0000256" key="4">
    <source>
        <dbReference type="PROSITE-ProRule" id="PRU00335"/>
    </source>
</evidence>
<dbReference type="InterPro" id="IPR009057">
    <property type="entry name" value="Homeodomain-like_sf"/>
</dbReference>
<dbReference type="PROSITE" id="PS50977">
    <property type="entry name" value="HTH_TETR_2"/>
    <property type="match status" value="1"/>
</dbReference>
<evidence type="ECO:0000256" key="3">
    <source>
        <dbReference type="ARBA" id="ARBA00023163"/>
    </source>
</evidence>
<evidence type="ECO:0000256" key="1">
    <source>
        <dbReference type="ARBA" id="ARBA00023015"/>
    </source>
</evidence>
<dbReference type="SUPFAM" id="SSF46689">
    <property type="entry name" value="Homeodomain-like"/>
    <property type="match status" value="1"/>
</dbReference>
<dbReference type="PANTHER" id="PTHR30055">
    <property type="entry name" value="HTH-TYPE TRANSCRIPTIONAL REGULATOR RUTR"/>
    <property type="match status" value="1"/>
</dbReference>
<evidence type="ECO:0000313" key="7">
    <source>
        <dbReference type="Proteomes" id="UP000553776"/>
    </source>
</evidence>
<protein>
    <submittedName>
        <fullName evidence="6">TetR/AcrR family transcriptional regulator</fullName>
    </submittedName>
</protein>
<proteinExistence type="predicted"/>
<evidence type="ECO:0000256" key="2">
    <source>
        <dbReference type="ARBA" id="ARBA00023125"/>
    </source>
</evidence>
<name>A0A841UAC8_9BACL</name>
<evidence type="ECO:0000313" key="6">
    <source>
        <dbReference type="EMBL" id="MBB6694880.1"/>
    </source>
</evidence>
<comment type="caution">
    <text evidence="6">The sequence shown here is derived from an EMBL/GenBank/DDBJ whole genome shotgun (WGS) entry which is preliminary data.</text>
</comment>
<dbReference type="InterPro" id="IPR050109">
    <property type="entry name" value="HTH-type_TetR-like_transc_reg"/>
</dbReference>
<feature type="DNA-binding region" description="H-T-H motif" evidence="4">
    <location>
        <begin position="29"/>
        <end position="48"/>
    </location>
</feature>
<keyword evidence="3" id="KW-0804">Transcription</keyword>
<dbReference type="Pfam" id="PF00440">
    <property type="entry name" value="TetR_N"/>
    <property type="match status" value="1"/>
</dbReference>
<dbReference type="GO" id="GO:0003700">
    <property type="term" value="F:DNA-binding transcription factor activity"/>
    <property type="evidence" value="ECO:0007669"/>
    <property type="project" value="TreeGrafter"/>
</dbReference>
<dbReference type="GO" id="GO:0000976">
    <property type="term" value="F:transcription cis-regulatory region binding"/>
    <property type="evidence" value="ECO:0007669"/>
    <property type="project" value="TreeGrafter"/>
</dbReference>
<gene>
    <name evidence="6" type="ORF">H7B90_26130</name>
</gene>
<dbReference type="RefSeq" id="WP_185138841.1">
    <property type="nucleotide sequence ID" value="NZ_JACJVR010000106.1"/>
</dbReference>
<sequence length="206" mass="23061">MQTLKEDVNRRILSAALNEFEQQGYAQSSMRRIAAEAGVTAGNIYRYYKGKEELFQALIRPTYLQFMDLVRLIQTEVDRVFASAGGFPEQMELVDDTFDRLITLLEESSKETKILLTLSQGSAFEHAKQELTDIIAQIFKRVMTRREGDSGPSATNAATAVTILAATIVEGVCITLQNVEEREQIRYSVLELAAVFSAGLKDKAKR</sequence>
<dbReference type="InterPro" id="IPR001647">
    <property type="entry name" value="HTH_TetR"/>
</dbReference>